<dbReference type="PANTHER" id="PTHR33375:SF1">
    <property type="entry name" value="CHROMOSOME-PARTITIONING PROTEIN PARB-RELATED"/>
    <property type="match status" value="1"/>
</dbReference>
<evidence type="ECO:0000313" key="3">
    <source>
        <dbReference type="Proteomes" id="UP001645859"/>
    </source>
</evidence>
<dbReference type="SMART" id="SM00470">
    <property type="entry name" value="ParB"/>
    <property type="match status" value="1"/>
</dbReference>
<proteinExistence type="predicted"/>
<feature type="domain" description="ParB-like N-terminal" evidence="1">
    <location>
        <begin position="15"/>
        <end position="105"/>
    </location>
</feature>
<dbReference type="Pfam" id="PF02195">
    <property type="entry name" value="ParB_N"/>
    <property type="match status" value="1"/>
</dbReference>
<dbReference type="EMBL" id="QYAC01000002">
    <property type="protein sequence ID" value="MBL3678562.1"/>
    <property type="molecule type" value="Genomic_DNA"/>
</dbReference>
<dbReference type="SUPFAM" id="SSF110849">
    <property type="entry name" value="ParB/Sulfiredoxin"/>
    <property type="match status" value="1"/>
</dbReference>
<organism evidence="2 3">
    <name type="scientific">Leucobacter chromiireducens subsp. solipictus</name>
    <dbReference type="NCBI Taxonomy" id="398235"/>
    <lineage>
        <taxon>Bacteria</taxon>
        <taxon>Bacillati</taxon>
        <taxon>Actinomycetota</taxon>
        <taxon>Actinomycetes</taxon>
        <taxon>Micrococcales</taxon>
        <taxon>Microbacteriaceae</taxon>
        <taxon>Leucobacter</taxon>
    </lineage>
</organism>
<protein>
    <recommendedName>
        <fullName evidence="1">ParB-like N-terminal domain-containing protein</fullName>
    </recommendedName>
</protein>
<dbReference type="InterPro" id="IPR036086">
    <property type="entry name" value="ParB/Sulfiredoxin_sf"/>
</dbReference>
<sequence>MNTALIPENVTIRSAELDVESIVVLQRQRAVADDHVRLLHASFEQTGKQIVPIAVSERPDGTFVLVDGAHRLEAAKRSGWDTIRVEIYTGLEADQEGILELVTNEARKNLSPAEIHAAWASFDLPYYELRTKERQAAGGLAALKTRGLVAKSPVTPAGSNWDSTPALSVTELAVEKTGHKPEWLAKVATIHDLSQSEKAPRVLREAAERAYEKLKDPKAKVEPVYREVQRIHEAVLDQKKDPDVLKLEGAEKRLDEVVRDTTLFQQRLEGDIREVLHLAASKDPMNREMLRSARVALVHALTALVVVECEVDGARGEALKRVGGEVTTLLHAQAVRQLGLEVRHG</sequence>
<dbReference type="Gene3D" id="3.90.1530.10">
    <property type="entry name" value="Conserved hypothetical protein from pyrococcus furiosus pfu- 392566-001, ParB domain"/>
    <property type="match status" value="1"/>
</dbReference>
<accession>A0ABS1SE02</accession>
<dbReference type="RefSeq" id="WP_202343830.1">
    <property type="nucleotide sequence ID" value="NZ_BAAAPI010000008.1"/>
</dbReference>
<gene>
    <name evidence="2" type="ORF">D3230_04525</name>
</gene>
<evidence type="ECO:0000259" key="1">
    <source>
        <dbReference type="SMART" id="SM00470"/>
    </source>
</evidence>
<evidence type="ECO:0000313" key="2">
    <source>
        <dbReference type="EMBL" id="MBL3678562.1"/>
    </source>
</evidence>
<name>A0ABS1SE02_9MICO</name>
<dbReference type="InterPro" id="IPR050336">
    <property type="entry name" value="Chromosome_partition/occlusion"/>
</dbReference>
<dbReference type="InterPro" id="IPR003115">
    <property type="entry name" value="ParB_N"/>
</dbReference>
<dbReference type="PANTHER" id="PTHR33375">
    <property type="entry name" value="CHROMOSOME-PARTITIONING PROTEIN PARB-RELATED"/>
    <property type="match status" value="1"/>
</dbReference>
<comment type="caution">
    <text evidence="2">The sequence shown here is derived from an EMBL/GenBank/DDBJ whole genome shotgun (WGS) entry which is preliminary data.</text>
</comment>
<dbReference type="Proteomes" id="UP001645859">
    <property type="component" value="Unassembled WGS sequence"/>
</dbReference>
<keyword evidence="3" id="KW-1185">Reference proteome</keyword>
<reference evidence="2 3" key="1">
    <citation type="submission" date="2018-09" db="EMBL/GenBank/DDBJ databases">
        <title>Comparative genomics of Leucobacter spp.</title>
        <authorList>
            <person name="Reis A.C."/>
            <person name="Kolvenbach B.A."/>
            <person name="Corvini P.F.X."/>
            <person name="Nunes O.C."/>
        </authorList>
    </citation>
    <scope>NUCLEOTIDE SEQUENCE [LARGE SCALE GENOMIC DNA]</scope>
    <source>
        <strain evidence="2 3">TAN 31504</strain>
    </source>
</reference>